<comment type="catalytic activity">
    <reaction evidence="2">
        <text>glycyl-tRNA(Ala) + H2O = tRNA(Ala) + glycine + H(+)</text>
        <dbReference type="Rhea" id="RHEA:53744"/>
        <dbReference type="Rhea" id="RHEA-COMP:9657"/>
        <dbReference type="Rhea" id="RHEA-COMP:13640"/>
        <dbReference type="ChEBI" id="CHEBI:15377"/>
        <dbReference type="ChEBI" id="CHEBI:15378"/>
        <dbReference type="ChEBI" id="CHEBI:57305"/>
        <dbReference type="ChEBI" id="CHEBI:78442"/>
        <dbReference type="ChEBI" id="CHEBI:78522"/>
    </reaction>
</comment>
<keyword evidence="2" id="KW-0963">Cytoplasm</keyword>
<gene>
    <name evidence="2 5" type="primary">dtd</name>
    <name evidence="4" type="ORF">CL2_02990</name>
    <name evidence="3" type="ORF">DO83_00200</name>
    <name evidence="5" type="ORF">ERS852425_02108</name>
    <name evidence="7" type="ORF">ERS852520_01235</name>
    <name evidence="6" type="ORF">ERS852571_02902</name>
    <name evidence="8" type="ORF">G5A72_07230</name>
    <name evidence="9" type="ORF">RBI15_06720</name>
</gene>
<dbReference type="GO" id="GO:0019478">
    <property type="term" value="P:D-amino acid catabolic process"/>
    <property type="evidence" value="ECO:0007669"/>
    <property type="project" value="UniProtKB-UniRule"/>
</dbReference>
<dbReference type="GO" id="GO:0106026">
    <property type="term" value="F:Gly-tRNA(Ala) deacylase activity"/>
    <property type="evidence" value="ECO:0007669"/>
    <property type="project" value="UniProtKB-UniRule"/>
</dbReference>
<evidence type="ECO:0000313" key="14">
    <source>
        <dbReference type="Proteomes" id="UP000188159"/>
    </source>
</evidence>
<dbReference type="EMBL" id="CYXY01000024">
    <property type="protein sequence ID" value="CUN16083.1"/>
    <property type="molecule type" value="Genomic_DNA"/>
</dbReference>
<dbReference type="GO" id="GO:0000049">
    <property type="term" value="F:tRNA binding"/>
    <property type="evidence" value="ECO:0007669"/>
    <property type="project" value="UniProtKB-UniRule"/>
</dbReference>
<name>D4MXP4_ANAHA</name>
<evidence type="ECO:0000313" key="11">
    <source>
        <dbReference type="Proteomes" id="UP000095553"/>
    </source>
</evidence>
<reference evidence="11 12" key="3">
    <citation type="submission" date="2015-09" db="EMBL/GenBank/DDBJ databases">
        <authorList>
            <consortium name="Pathogen Informatics"/>
        </authorList>
    </citation>
    <scope>NUCLEOTIDE SEQUENCE [LARGE SCALE GENOMIC DNA]</scope>
    <source>
        <strain evidence="5 13">2789STDY5608868</strain>
        <strain evidence="7 12">2789STDY5834908</strain>
        <strain evidence="6 11">2789STDY5834959</strain>
    </source>
</reference>
<dbReference type="HAMAP" id="MF_00518">
    <property type="entry name" value="Deacylase_Dtd"/>
    <property type="match status" value="1"/>
</dbReference>
<evidence type="ECO:0000256" key="1">
    <source>
        <dbReference type="ARBA" id="ARBA00009673"/>
    </source>
</evidence>
<evidence type="ECO:0000313" key="9">
    <source>
        <dbReference type="EMBL" id="WMD17770.1"/>
    </source>
</evidence>
<dbReference type="PATRIC" id="fig|245018.3.peg.92"/>
<dbReference type="PANTHER" id="PTHR10472">
    <property type="entry name" value="D-TYROSYL-TRNA TYR DEACYLASE"/>
    <property type="match status" value="1"/>
</dbReference>
<dbReference type="EMBL" id="JAAITB010000013">
    <property type="protein sequence ID" value="NSJ79375.1"/>
    <property type="molecule type" value="Genomic_DNA"/>
</dbReference>
<dbReference type="Proteomes" id="UP000188159">
    <property type="component" value="Chromosome"/>
</dbReference>
<dbReference type="KEGG" id="bprl:CL2_02990"/>
<keyword evidence="2 4" id="KW-0378">Hydrolase</keyword>
<reference evidence="8" key="6">
    <citation type="submission" date="2020-02" db="EMBL/GenBank/DDBJ databases">
        <authorList>
            <person name="Littmann E."/>
            <person name="Sorbara M."/>
        </authorList>
    </citation>
    <scope>NUCLEOTIDE SEQUENCE</scope>
    <source>
        <strain evidence="8">MSK.14.57</strain>
    </source>
</reference>
<dbReference type="GO" id="GO:0043908">
    <property type="term" value="F:Ser(Gly)-tRNA(Ala) hydrolase activity"/>
    <property type="evidence" value="ECO:0007669"/>
    <property type="project" value="UniProtKB-UniRule"/>
</dbReference>
<evidence type="ECO:0000313" key="12">
    <source>
        <dbReference type="Proteomes" id="UP000095564"/>
    </source>
</evidence>
<dbReference type="EC" id="3.1.1.96" evidence="2"/>
<comment type="function">
    <text evidence="2">An aminoacyl-tRNA editing enzyme that deacylates mischarged D-aminoacyl-tRNAs. Also deacylates mischarged glycyl-tRNA(Ala), protecting cells against glycine mischarging by AlaRS. Acts via tRNA-based rather than protein-based catalysis; rejects L-amino acids rather than detecting D-amino acids in the active site. By recycling D-aminoacyl-tRNA to D-amino acids and free tRNA molecules, this enzyme counteracts the toxicity associated with the formation of D-aminoacyl-tRNA entities in vivo and helps enforce protein L-homochirality.</text>
</comment>
<protein>
    <recommendedName>
        <fullName evidence="2">D-aminoacyl-tRNA deacylase</fullName>
        <shortName evidence="2">DTD</shortName>
        <ecNumber evidence="2">3.1.1.96</ecNumber>
    </recommendedName>
    <alternativeName>
        <fullName evidence="2">Gly-tRNA(Ala) deacylase</fullName>
        <ecNumber evidence="2">3.1.1.-</ecNumber>
    </alternativeName>
</protein>
<dbReference type="EMBL" id="CYXT01000016">
    <property type="protein sequence ID" value="CUN02231.1"/>
    <property type="molecule type" value="Genomic_DNA"/>
</dbReference>
<dbReference type="Gene3D" id="3.50.80.10">
    <property type="entry name" value="D-tyrosyl-tRNA(Tyr) deacylase"/>
    <property type="match status" value="1"/>
</dbReference>
<dbReference type="EMBL" id="CP132968">
    <property type="protein sequence ID" value="WMD17770.1"/>
    <property type="molecule type" value="Genomic_DNA"/>
</dbReference>
<dbReference type="Proteomes" id="UP000095564">
    <property type="component" value="Unassembled WGS sequence"/>
</dbReference>
<dbReference type="Proteomes" id="UP000008960">
    <property type="component" value="Chromosome"/>
</dbReference>
<comment type="subcellular location">
    <subcellularLocation>
        <location evidence="2">Cytoplasm</location>
    </subcellularLocation>
</comment>
<dbReference type="EC" id="3.1.1.-" evidence="2"/>
<feature type="short sequence motif" description="Gly-cisPro motif, important for rejection of L-amino acids" evidence="2">
    <location>
        <begin position="137"/>
        <end position="138"/>
    </location>
</feature>
<evidence type="ECO:0000313" key="5">
    <source>
        <dbReference type="EMBL" id="CUN02231.1"/>
    </source>
</evidence>
<dbReference type="Proteomes" id="UP001644750">
    <property type="component" value="Unassembled WGS sequence"/>
</dbReference>
<dbReference type="Proteomes" id="UP000095598">
    <property type="component" value="Unassembled WGS sequence"/>
</dbReference>
<dbReference type="Pfam" id="PF02580">
    <property type="entry name" value="Tyr_Deacylase"/>
    <property type="match status" value="1"/>
</dbReference>
<comment type="similarity">
    <text evidence="1 2">Belongs to the DTD family.</text>
</comment>
<reference evidence="4 10" key="1">
    <citation type="submission" date="2010-03" db="EMBL/GenBank/DDBJ databases">
        <title>The genome sequence of Clostridiales sp. SSC/2.</title>
        <authorList>
            <consortium name="metaHIT consortium -- http://www.metahit.eu/"/>
            <person name="Pajon A."/>
            <person name="Turner K."/>
            <person name="Parkhill J."/>
            <person name="Duncan S."/>
            <person name="Flint H."/>
        </authorList>
    </citation>
    <scope>NUCLEOTIDE SEQUENCE [LARGE SCALE GENOMIC DNA]</scope>
    <source>
        <strain evidence="4 10">SSC/2</strain>
    </source>
</reference>
<dbReference type="GeneID" id="92741080"/>
<dbReference type="InterPro" id="IPR023509">
    <property type="entry name" value="DTD-like_sf"/>
</dbReference>
<dbReference type="EMBL" id="CP012098">
    <property type="protein sequence ID" value="AQP38202.1"/>
    <property type="molecule type" value="Genomic_DNA"/>
</dbReference>
<evidence type="ECO:0000313" key="15">
    <source>
        <dbReference type="Proteomes" id="UP001644750"/>
    </source>
</evidence>
<proteinExistence type="inferred from homology"/>
<dbReference type="NCBIfam" id="TIGR00256">
    <property type="entry name" value="D-aminoacyl-tRNA deacylase"/>
    <property type="match status" value="1"/>
</dbReference>
<evidence type="ECO:0000256" key="2">
    <source>
        <dbReference type="HAMAP-Rule" id="MF_00518"/>
    </source>
</evidence>
<sequence length="146" mass="16531">MKFVIQRVKEASVKVDDEYTGKIKKGYLVLIGVGQEDTKEEADKYIRKMINLRIFEDENGKTNCSLKDVDGELLLVSQFTLYASCRKGNRPSFTQAGDPKKAEELYEYIIKECNKEIDVVQTGIFGAHMEVALINDGPFTVVLEDL</sequence>
<keyword evidence="2" id="KW-0820">tRNA-binding</keyword>
<dbReference type="FunFam" id="3.50.80.10:FF:000001">
    <property type="entry name" value="D-aminoacyl-tRNA deacylase"/>
    <property type="match status" value="1"/>
</dbReference>
<reference evidence="3 14" key="4">
    <citation type="journal article" date="2016" name="Sci. Rep.">
        <title>Accelerated dysbiosis of gut microbiota during aggravation of DSS-induced colitis by a butyrate-producing bacterium.</title>
        <authorList>
            <person name="Zhang Q."/>
            <person name="Wu Y."/>
            <person name="Wang J."/>
            <person name="Wu G."/>
            <person name="Long W."/>
            <person name="Xue Z."/>
            <person name="Wang L."/>
            <person name="Zhang X."/>
            <person name="Pang X."/>
            <person name="Zhao Y."/>
            <person name="Zhao L."/>
            <person name="Zhang C."/>
        </authorList>
    </citation>
    <scope>NUCLEOTIDE SEQUENCE [LARGE SCALE GENOMIC DNA]</scope>
    <source>
        <strain evidence="3 14">BPB5</strain>
    </source>
</reference>
<reference evidence="8 15" key="5">
    <citation type="journal article" date="2020" name="Cell Host Microbe">
        <title>Functional and Genomic Variation between Human-Derived Isolates of Lachnospiraceae Reveals Inter- and Intra-Species Diversity.</title>
        <authorList>
            <person name="Sorbara M.T."/>
            <person name="Littmann E.R."/>
            <person name="Fontana E."/>
            <person name="Moody T.U."/>
            <person name="Kohout C.E."/>
            <person name="Gjonbalaj M."/>
            <person name="Eaton V."/>
            <person name="Seok R."/>
            <person name="Leiner I.M."/>
            <person name="Pamer E.G."/>
        </authorList>
    </citation>
    <scope>NUCLEOTIDE SEQUENCE [LARGE SCALE GENOMIC DNA]</scope>
    <source>
        <strain evidence="8 15">MSK.14.57</strain>
    </source>
</reference>
<evidence type="ECO:0000313" key="3">
    <source>
        <dbReference type="EMBL" id="AQP38202.1"/>
    </source>
</evidence>
<dbReference type="EMBL" id="FP929061">
    <property type="protein sequence ID" value="CBL37389.1"/>
    <property type="molecule type" value="Genomic_DNA"/>
</dbReference>
<comment type="subunit">
    <text evidence="2">Homodimer.</text>
</comment>
<evidence type="ECO:0000313" key="6">
    <source>
        <dbReference type="EMBL" id="CUN16083.1"/>
    </source>
</evidence>
<evidence type="ECO:0000313" key="13">
    <source>
        <dbReference type="Proteomes" id="UP000095598"/>
    </source>
</evidence>
<evidence type="ECO:0000313" key="10">
    <source>
        <dbReference type="Proteomes" id="UP000008960"/>
    </source>
</evidence>
<dbReference type="GO" id="GO:0005737">
    <property type="term" value="C:cytoplasm"/>
    <property type="evidence" value="ECO:0007669"/>
    <property type="project" value="UniProtKB-SubCell"/>
</dbReference>
<dbReference type="OrthoDB" id="9801395at2"/>
<comment type="domain">
    <text evidence="2">A Gly-cisPro motif from one monomer fits into the active site of the other monomer to allow specific chiral rejection of L-amino acids.</text>
</comment>
<comment type="catalytic activity">
    <reaction evidence="2">
        <text>a D-aminoacyl-tRNA + H2O = a tRNA + a D-alpha-amino acid + H(+)</text>
        <dbReference type="Rhea" id="RHEA:13953"/>
        <dbReference type="Rhea" id="RHEA-COMP:10123"/>
        <dbReference type="Rhea" id="RHEA-COMP:10124"/>
        <dbReference type="ChEBI" id="CHEBI:15377"/>
        <dbReference type="ChEBI" id="CHEBI:15378"/>
        <dbReference type="ChEBI" id="CHEBI:59871"/>
        <dbReference type="ChEBI" id="CHEBI:78442"/>
        <dbReference type="ChEBI" id="CHEBI:79333"/>
        <dbReference type="EC" id="3.1.1.96"/>
    </reaction>
</comment>
<evidence type="ECO:0000313" key="4">
    <source>
        <dbReference type="EMBL" id="CBL37389.1"/>
    </source>
</evidence>
<keyword evidence="2" id="KW-0694">RNA-binding</keyword>
<dbReference type="RefSeq" id="WP_008392798.1">
    <property type="nucleotide sequence ID" value="NC_021016.1"/>
</dbReference>
<dbReference type="Proteomes" id="UP000095553">
    <property type="component" value="Unassembled WGS sequence"/>
</dbReference>
<keyword evidence="15" id="KW-1185">Reference proteome</keyword>
<evidence type="ECO:0000313" key="7">
    <source>
        <dbReference type="EMBL" id="CUP39011.1"/>
    </source>
</evidence>
<dbReference type="Proteomes" id="UP001243496">
    <property type="component" value="Chromosome"/>
</dbReference>
<dbReference type="EMBL" id="CZAU01000010">
    <property type="protein sequence ID" value="CUP39011.1"/>
    <property type="molecule type" value="Genomic_DNA"/>
</dbReference>
<reference evidence="4 10" key="2">
    <citation type="submission" date="2010-03" db="EMBL/GenBank/DDBJ databases">
        <authorList>
            <person name="Pajon A."/>
        </authorList>
    </citation>
    <scope>NUCLEOTIDE SEQUENCE [LARGE SCALE GENOMIC DNA]</scope>
    <source>
        <strain evidence="4 10">SSC/2</strain>
    </source>
</reference>
<dbReference type="AlphaFoldDB" id="D4MXP4"/>
<dbReference type="STRING" id="649756.ERS852387_01243"/>
<dbReference type="SUPFAM" id="SSF69500">
    <property type="entry name" value="DTD-like"/>
    <property type="match status" value="1"/>
</dbReference>
<accession>D4MXP4</accession>
<dbReference type="InterPro" id="IPR003732">
    <property type="entry name" value="Daa-tRNA_deacyls_DTD"/>
</dbReference>
<dbReference type="GO" id="GO:0051500">
    <property type="term" value="F:D-tyrosyl-tRNA(Tyr) deacylase activity"/>
    <property type="evidence" value="ECO:0007669"/>
    <property type="project" value="TreeGrafter"/>
</dbReference>
<reference evidence="9" key="7">
    <citation type="submission" date="2023-08" db="EMBL/GenBank/DDBJ databases">
        <title>Complete Genome Sequences of butyrate producing Anaerostipes hadrus strains BA1 and GIF7 isolated from the terminal ileum of a healthy lean male.</title>
        <authorList>
            <person name="Low A."/>
            <person name="Sheludchenko M."/>
            <person name="Cheng H.E."/>
            <person name="Koh X.Q."/>
            <person name="Lee J."/>
        </authorList>
    </citation>
    <scope>NUCLEOTIDE SEQUENCE</scope>
    <source>
        <strain evidence="9">BA1</strain>
    </source>
</reference>
<dbReference type="CDD" id="cd00563">
    <property type="entry name" value="Dtyr_deacylase"/>
    <property type="match status" value="1"/>
</dbReference>
<evidence type="ECO:0000313" key="8">
    <source>
        <dbReference type="EMBL" id="NSJ79375.1"/>
    </source>
</evidence>
<dbReference type="PANTHER" id="PTHR10472:SF5">
    <property type="entry name" value="D-AMINOACYL-TRNA DEACYLASE 1"/>
    <property type="match status" value="1"/>
</dbReference>
<organism evidence="4 10">
    <name type="scientific">Anaerostipes hadrus</name>
    <dbReference type="NCBI Taxonomy" id="649756"/>
    <lineage>
        <taxon>Bacteria</taxon>
        <taxon>Bacillati</taxon>
        <taxon>Bacillota</taxon>
        <taxon>Clostridia</taxon>
        <taxon>Lachnospirales</taxon>
        <taxon>Lachnospiraceae</taxon>
        <taxon>Anaerostipes</taxon>
    </lineage>
</organism>